<dbReference type="PIRSF" id="PIRSF030140">
    <property type="entry name" value="UCP030140"/>
    <property type="match status" value="1"/>
</dbReference>
<dbReference type="InterPro" id="IPR016947">
    <property type="entry name" value="UCP030140"/>
</dbReference>
<comment type="caution">
    <text evidence="1">The sequence shown here is derived from an EMBL/GenBank/DDBJ whole genome shotgun (WGS) entry which is preliminary data.</text>
</comment>
<name>A0ABV7CUC4_9BACI</name>
<dbReference type="InterPro" id="IPR014871">
    <property type="entry name" value="dUTPase/dCTP_pyrophosphatase"/>
</dbReference>
<dbReference type="SUPFAM" id="SSF101386">
    <property type="entry name" value="all-alpha NTP pyrophosphatases"/>
    <property type="match status" value="1"/>
</dbReference>
<dbReference type="GO" id="GO:0004170">
    <property type="term" value="F:dUTP diphosphatase activity"/>
    <property type="evidence" value="ECO:0007669"/>
    <property type="project" value="UniProtKB-EC"/>
</dbReference>
<gene>
    <name evidence="1" type="ORF">ACFOGI_07375</name>
</gene>
<protein>
    <submittedName>
        <fullName evidence="1">dUTP diphosphatase</fullName>
        <ecNumber evidence="1">3.6.1.23</ecNumber>
    </submittedName>
</protein>
<dbReference type="Pfam" id="PF08761">
    <property type="entry name" value="dUTPase_2"/>
    <property type="match status" value="1"/>
</dbReference>
<dbReference type="RefSeq" id="WP_390270746.1">
    <property type="nucleotide sequence ID" value="NZ_JBHRSA010000031.1"/>
</dbReference>
<reference evidence="2" key="1">
    <citation type="journal article" date="2019" name="Int. J. Syst. Evol. Microbiol.">
        <title>The Global Catalogue of Microorganisms (GCM) 10K type strain sequencing project: providing services to taxonomists for standard genome sequencing and annotation.</title>
        <authorList>
            <consortium name="The Broad Institute Genomics Platform"/>
            <consortium name="The Broad Institute Genome Sequencing Center for Infectious Disease"/>
            <person name="Wu L."/>
            <person name="Ma J."/>
        </authorList>
    </citation>
    <scope>NUCLEOTIDE SEQUENCE [LARGE SCALE GENOMIC DNA]</scope>
    <source>
        <strain evidence="2">KCTC 13128</strain>
    </source>
</reference>
<dbReference type="EMBL" id="JBHRSA010000031">
    <property type="protein sequence ID" value="MFC3040069.1"/>
    <property type="molecule type" value="Genomic_DNA"/>
</dbReference>
<dbReference type="CDD" id="cd11527">
    <property type="entry name" value="NTP-PPase_dUTPase"/>
    <property type="match status" value="1"/>
</dbReference>
<keyword evidence="2" id="KW-1185">Reference proteome</keyword>
<keyword evidence="1" id="KW-0378">Hydrolase</keyword>
<evidence type="ECO:0000313" key="2">
    <source>
        <dbReference type="Proteomes" id="UP001595279"/>
    </source>
</evidence>
<organism evidence="1 2">
    <name type="scientific">Virgibacillus xinjiangensis</name>
    <dbReference type="NCBI Taxonomy" id="393090"/>
    <lineage>
        <taxon>Bacteria</taxon>
        <taxon>Bacillati</taxon>
        <taxon>Bacillota</taxon>
        <taxon>Bacilli</taxon>
        <taxon>Bacillales</taxon>
        <taxon>Bacillaceae</taxon>
        <taxon>Virgibacillus</taxon>
    </lineage>
</organism>
<evidence type="ECO:0000313" key="1">
    <source>
        <dbReference type="EMBL" id="MFC3040069.1"/>
    </source>
</evidence>
<accession>A0ABV7CUC4</accession>
<sequence>MEWEQLYRMQEELDKYIEEQRNLREINVFEEKCLALLVEVGELANETRCFKFWSNKRRSGKGRILEEYVDGIHFILSLGLEKGYRYSGGDKSKHRSTETGQFNTVFQTCTNFQQHPSPSTYDELFASYLQLGSLLGFTREDIQQAYMKKNEVNYTRQEEGY</sequence>
<proteinExistence type="predicted"/>
<dbReference type="EC" id="3.6.1.23" evidence="1"/>
<dbReference type="Proteomes" id="UP001595279">
    <property type="component" value="Unassembled WGS sequence"/>
</dbReference>
<dbReference type="Gene3D" id="1.10.4010.10">
    <property type="entry name" value="Type II deoxyuridine triphosphatase"/>
    <property type="match status" value="1"/>
</dbReference>